<evidence type="ECO:0000313" key="3">
    <source>
        <dbReference type="EMBL" id="KFN93170.1"/>
    </source>
</evidence>
<organism evidence="3 4">
    <name type="scientific">Tetragenococcus muriaticus 3MR10-3</name>
    <dbReference type="NCBI Taxonomy" id="1302648"/>
    <lineage>
        <taxon>Bacteria</taxon>
        <taxon>Bacillati</taxon>
        <taxon>Bacillota</taxon>
        <taxon>Bacilli</taxon>
        <taxon>Lactobacillales</taxon>
        <taxon>Enterococcaceae</taxon>
        <taxon>Tetragenococcus</taxon>
    </lineage>
</organism>
<feature type="compositionally biased region" description="Acidic residues" evidence="1">
    <location>
        <begin position="52"/>
        <end position="86"/>
    </location>
</feature>
<dbReference type="GO" id="GO:0004674">
    <property type="term" value="F:protein serine/threonine kinase activity"/>
    <property type="evidence" value="ECO:0007669"/>
    <property type="project" value="UniProtKB-EC"/>
</dbReference>
<gene>
    <name evidence="3" type="ORF">TMU3MR103_0055</name>
</gene>
<feature type="compositionally biased region" description="Polar residues" evidence="1">
    <location>
        <begin position="1"/>
        <end position="28"/>
    </location>
</feature>
<dbReference type="Gene3D" id="3.30.10.20">
    <property type="match status" value="2"/>
</dbReference>
<reference evidence="3 4" key="1">
    <citation type="submission" date="2014-08" db="EMBL/GenBank/DDBJ databases">
        <title>Genome sequence of Tetragenococcus muriaticus.</title>
        <authorList>
            <person name="Chuea-nongthon C."/>
            <person name="Rodtong S."/>
            <person name="Yongsawatdigul J."/>
            <person name="Steele J.L."/>
            <person name="Liu X.-y."/>
            <person name="Speers J."/>
            <person name="Glasner J.D."/>
            <person name="Neeno-Eckwall E.C."/>
        </authorList>
    </citation>
    <scope>NUCLEOTIDE SEQUENCE [LARGE SCALE GENOMIC DNA]</scope>
    <source>
        <strain evidence="3 4">3MR10-3</strain>
    </source>
</reference>
<feature type="domain" description="PASTA" evidence="2">
    <location>
        <begin position="47"/>
        <end position="113"/>
    </location>
</feature>
<dbReference type="PATRIC" id="fig|1302648.3.peg.55"/>
<dbReference type="EC" id="2.7.11.1" evidence="3"/>
<evidence type="ECO:0000259" key="2">
    <source>
        <dbReference type="PROSITE" id="PS51178"/>
    </source>
</evidence>
<dbReference type="EMBL" id="JPVT01000008">
    <property type="protein sequence ID" value="KFN93170.1"/>
    <property type="molecule type" value="Genomic_DNA"/>
</dbReference>
<dbReference type="InterPro" id="IPR005543">
    <property type="entry name" value="PASTA_dom"/>
</dbReference>
<accession>A0A091C8R4</accession>
<feature type="region of interest" description="Disordered" evidence="1">
    <location>
        <begin position="45"/>
        <end position="153"/>
    </location>
</feature>
<comment type="caution">
    <text evidence="3">The sequence shown here is derived from an EMBL/GenBank/DDBJ whole genome shotgun (WGS) entry which is preliminary data.</text>
</comment>
<name>A0A091C8R4_9ENTE</name>
<dbReference type="CDD" id="cd06577">
    <property type="entry name" value="PASTA_pknB"/>
    <property type="match status" value="2"/>
</dbReference>
<dbReference type="Pfam" id="PF03793">
    <property type="entry name" value="PASTA"/>
    <property type="match status" value="2"/>
</dbReference>
<sequence length="220" mass="24152">MGLENNSVNVEQSYSDQARGTIIGQTPNAGEEVVPGETTIVFSVSAGTEQVEVPDVEGDSEAEAEESLTDAGFEVETEEEFDDTVEEGNVIRTDPSGGSTEDRGSTVNMVVSQGEEEEEPEPETERFTVNVEASFKDEEDNEDDENEDDSASQTITVWLTDMNHDDEQYEQIVLDSDDENETIEVPVTVEEGEEATITVQRDDEEEVSRDVDAAETLQVP</sequence>
<evidence type="ECO:0000313" key="4">
    <source>
        <dbReference type="Proteomes" id="UP000029381"/>
    </source>
</evidence>
<feature type="compositionally biased region" description="Acidic residues" evidence="1">
    <location>
        <begin position="137"/>
        <end position="150"/>
    </location>
</feature>
<evidence type="ECO:0000256" key="1">
    <source>
        <dbReference type="SAM" id="MobiDB-lite"/>
    </source>
</evidence>
<dbReference type="SMART" id="SM00740">
    <property type="entry name" value="PASTA"/>
    <property type="match status" value="1"/>
</dbReference>
<dbReference type="Proteomes" id="UP000029381">
    <property type="component" value="Unassembled WGS sequence"/>
</dbReference>
<dbReference type="Gene3D" id="2.60.40.2560">
    <property type="match status" value="1"/>
</dbReference>
<keyword evidence="3" id="KW-0418">Kinase</keyword>
<feature type="region of interest" description="Disordered" evidence="1">
    <location>
        <begin position="200"/>
        <end position="220"/>
    </location>
</feature>
<protein>
    <submittedName>
        <fullName evidence="3">Serine/threonine-protein kinase</fullName>
        <ecNumber evidence="3">2.7.11.1</ecNumber>
    </submittedName>
</protein>
<dbReference type="AlphaFoldDB" id="A0A091C8R4"/>
<feature type="region of interest" description="Disordered" evidence="1">
    <location>
        <begin position="1"/>
        <end position="32"/>
    </location>
</feature>
<keyword evidence="3" id="KW-0808">Transferase</keyword>
<proteinExistence type="predicted"/>
<dbReference type="PROSITE" id="PS51178">
    <property type="entry name" value="PASTA"/>
    <property type="match status" value="1"/>
</dbReference>
<keyword evidence="4" id="KW-1185">Reference proteome</keyword>